<dbReference type="EMBL" id="EQ973930">
    <property type="protein sequence ID" value="EEF38253.1"/>
    <property type="molecule type" value="Genomic_DNA"/>
</dbReference>
<name>B9SDS3_RICCO</name>
<sequence length="124" mass="13908">MAPSSTSLKPLKPSSSNNNLSSRNSNQMDALSNPVQKNPFEILANMNNSSNNVNNFQHSNPNLVQETFNLGNPPDNSKKRKIVINDDNPSIPYKPKYVVMEEYELSKEEEAALAKILWRLHGDP</sequence>
<reference evidence="3" key="1">
    <citation type="journal article" date="2010" name="Nat. Biotechnol.">
        <title>Draft genome sequence of the oilseed species Ricinus communis.</title>
        <authorList>
            <person name="Chan A.P."/>
            <person name="Crabtree J."/>
            <person name="Zhao Q."/>
            <person name="Lorenzi H."/>
            <person name="Orvis J."/>
            <person name="Puiu D."/>
            <person name="Melake-Berhan A."/>
            <person name="Jones K.M."/>
            <person name="Redman J."/>
            <person name="Chen G."/>
            <person name="Cahoon E.B."/>
            <person name="Gedil M."/>
            <person name="Stanke M."/>
            <person name="Haas B.J."/>
            <person name="Wortman J.R."/>
            <person name="Fraser-Liggett C.M."/>
            <person name="Ravel J."/>
            <person name="Rabinowicz P.D."/>
        </authorList>
    </citation>
    <scope>NUCLEOTIDE SEQUENCE [LARGE SCALE GENOMIC DNA]</scope>
    <source>
        <strain evidence="3">cv. Hale</strain>
    </source>
</reference>
<dbReference type="AlphaFoldDB" id="B9SDS3"/>
<dbReference type="Proteomes" id="UP000008311">
    <property type="component" value="Unassembled WGS sequence"/>
</dbReference>
<feature type="compositionally biased region" description="Low complexity" evidence="1">
    <location>
        <begin position="51"/>
        <end position="62"/>
    </location>
</feature>
<accession>B9SDS3</accession>
<feature type="region of interest" description="Disordered" evidence="1">
    <location>
        <begin position="1"/>
        <end position="37"/>
    </location>
</feature>
<feature type="region of interest" description="Disordered" evidence="1">
    <location>
        <begin position="51"/>
        <end position="87"/>
    </location>
</feature>
<organism evidence="2 3">
    <name type="scientific">Ricinus communis</name>
    <name type="common">Castor bean</name>
    <dbReference type="NCBI Taxonomy" id="3988"/>
    <lineage>
        <taxon>Eukaryota</taxon>
        <taxon>Viridiplantae</taxon>
        <taxon>Streptophyta</taxon>
        <taxon>Embryophyta</taxon>
        <taxon>Tracheophyta</taxon>
        <taxon>Spermatophyta</taxon>
        <taxon>Magnoliopsida</taxon>
        <taxon>eudicotyledons</taxon>
        <taxon>Gunneridae</taxon>
        <taxon>Pentapetalae</taxon>
        <taxon>rosids</taxon>
        <taxon>fabids</taxon>
        <taxon>Malpighiales</taxon>
        <taxon>Euphorbiaceae</taxon>
        <taxon>Acalyphoideae</taxon>
        <taxon>Acalypheae</taxon>
        <taxon>Ricinus</taxon>
    </lineage>
</organism>
<feature type="compositionally biased region" description="Low complexity" evidence="1">
    <location>
        <begin position="1"/>
        <end position="26"/>
    </location>
</feature>
<dbReference type="InParanoid" id="B9SDS3"/>
<evidence type="ECO:0000313" key="2">
    <source>
        <dbReference type="EMBL" id="EEF38253.1"/>
    </source>
</evidence>
<keyword evidence="3" id="KW-1185">Reference proteome</keyword>
<proteinExistence type="predicted"/>
<evidence type="ECO:0000313" key="3">
    <source>
        <dbReference type="Proteomes" id="UP000008311"/>
    </source>
</evidence>
<evidence type="ECO:0000256" key="1">
    <source>
        <dbReference type="SAM" id="MobiDB-lite"/>
    </source>
</evidence>
<feature type="compositionally biased region" description="Polar residues" evidence="1">
    <location>
        <begin position="27"/>
        <end position="36"/>
    </location>
</feature>
<gene>
    <name evidence="2" type="ORF">RCOM_1290890</name>
</gene>
<protein>
    <submittedName>
        <fullName evidence="2">Uncharacterized protein</fullName>
    </submittedName>
</protein>